<dbReference type="EMBL" id="MU128946">
    <property type="protein sequence ID" value="KAF9515792.1"/>
    <property type="molecule type" value="Genomic_DNA"/>
</dbReference>
<sequence>MNATRYRQLPVLRCIRSRNYTTTTTQQGNCLDKESDDHTPPLQIMAYSKAADEKWPNDKGPDGHRLNQDPPIMARSKRRQQRPAQRAPPPLPDDNQSNEHRPNDHRPNGTPPHENLLSETLPSETLPNEKLNEPHTHCSGCVVLYKVSYPLNHILKAHHMTPSLPLHINPRERQPGPPNKHVPKESRTNNNP</sequence>
<feature type="compositionally biased region" description="Basic and acidic residues" evidence="1">
    <location>
        <begin position="182"/>
        <end position="192"/>
    </location>
</feature>
<protein>
    <submittedName>
        <fullName evidence="2">Uncharacterized protein</fullName>
    </submittedName>
</protein>
<evidence type="ECO:0000313" key="3">
    <source>
        <dbReference type="Proteomes" id="UP000886523"/>
    </source>
</evidence>
<gene>
    <name evidence="2" type="ORF">BS47DRAFT_1360754</name>
</gene>
<organism evidence="2 3">
    <name type="scientific">Hydnum rufescens UP504</name>
    <dbReference type="NCBI Taxonomy" id="1448309"/>
    <lineage>
        <taxon>Eukaryota</taxon>
        <taxon>Fungi</taxon>
        <taxon>Dikarya</taxon>
        <taxon>Basidiomycota</taxon>
        <taxon>Agaricomycotina</taxon>
        <taxon>Agaricomycetes</taxon>
        <taxon>Cantharellales</taxon>
        <taxon>Hydnaceae</taxon>
        <taxon>Hydnum</taxon>
    </lineage>
</organism>
<feature type="region of interest" description="Disordered" evidence="1">
    <location>
        <begin position="22"/>
        <end position="119"/>
    </location>
</feature>
<evidence type="ECO:0000256" key="1">
    <source>
        <dbReference type="SAM" id="MobiDB-lite"/>
    </source>
</evidence>
<accession>A0A9P6B1S4</accession>
<comment type="caution">
    <text evidence="2">The sequence shown here is derived from an EMBL/GenBank/DDBJ whole genome shotgun (WGS) entry which is preliminary data.</text>
</comment>
<dbReference type="Proteomes" id="UP000886523">
    <property type="component" value="Unassembled WGS sequence"/>
</dbReference>
<evidence type="ECO:0000313" key="2">
    <source>
        <dbReference type="EMBL" id="KAF9515792.1"/>
    </source>
</evidence>
<feature type="compositionally biased region" description="Basic and acidic residues" evidence="1">
    <location>
        <begin position="50"/>
        <end position="67"/>
    </location>
</feature>
<keyword evidence="3" id="KW-1185">Reference proteome</keyword>
<feature type="region of interest" description="Disordered" evidence="1">
    <location>
        <begin position="165"/>
        <end position="192"/>
    </location>
</feature>
<feature type="compositionally biased region" description="Basic and acidic residues" evidence="1">
    <location>
        <begin position="97"/>
        <end position="107"/>
    </location>
</feature>
<dbReference type="AlphaFoldDB" id="A0A9P6B1S4"/>
<reference evidence="2" key="1">
    <citation type="journal article" date="2020" name="Nat. Commun.">
        <title>Large-scale genome sequencing of mycorrhizal fungi provides insights into the early evolution of symbiotic traits.</title>
        <authorList>
            <person name="Miyauchi S."/>
            <person name="Kiss E."/>
            <person name="Kuo A."/>
            <person name="Drula E."/>
            <person name="Kohler A."/>
            <person name="Sanchez-Garcia M."/>
            <person name="Morin E."/>
            <person name="Andreopoulos B."/>
            <person name="Barry K.W."/>
            <person name="Bonito G."/>
            <person name="Buee M."/>
            <person name="Carver A."/>
            <person name="Chen C."/>
            <person name="Cichocki N."/>
            <person name="Clum A."/>
            <person name="Culley D."/>
            <person name="Crous P.W."/>
            <person name="Fauchery L."/>
            <person name="Girlanda M."/>
            <person name="Hayes R.D."/>
            <person name="Keri Z."/>
            <person name="LaButti K."/>
            <person name="Lipzen A."/>
            <person name="Lombard V."/>
            <person name="Magnuson J."/>
            <person name="Maillard F."/>
            <person name="Murat C."/>
            <person name="Nolan M."/>
            <person name="Ohm R.A."/>
            <person name="Pangilinan J."/>
            <person name="Pereira M.F."/>
            <person name="Perotto S."/>
            <person name="Peter M."/>
            <person name="Pfister S."/>
            <person name="Riley R."/>
            <person name="Sitrit Y."/>
            <person name="Stielow J.B."/>
            <person name="Szollosi G."/>
            <person name="Zifcakova L."/>
            <person name="Stursova M."/>
            <person name="Spatafora J.W."/>
            <person name="Tedersoo L."/>
            <person name="Vaario L.M."/>
            <person name="Yamada A."/>
            <person name="Yan M."/>
            <person name="Wang P."/>
            <person name="Xu J."/>
            <person name="Bruns T."/>
            <person name="Baldrian P."/>
            <person name="Vilgalys R."/>
            <person name="Dunand C."/>
            <person name="Henrissat B."/>
            <person name="Grigoriev I.V."/>
            <person name="Hibbett D."/>
            <person name="Nagy L.G."/>
            <person name="Martin F.M."/>
        </authorList>
    </citation>
    <scope>NUCLEOTIDE SEQUENCE</scope>
    <source>
        <strain evidence="2">UP504</strain>
    </source>
</reference>
<proteinExistence type="predicted"/>
<name>A0A9P6B1S4_9AGAM</name>